<comment type="caution">
    <text evidence="1">The sequence shown here is derived from an EMBL/GenBank/DDBJ whole genome shotgun (WGS) entry which is preliminary data.</text>
</comment>
<dbReference type="AlphaFoldDB" id="A0A5B7CGT0"/>
<reference evidence="1 2" key="1">
    <citation type="submission" date="2019-05" db="EMBL/GenBank/DDBJ databases">
        <title>Another draft genome of Portunus trituberculatus and its Hox gene families provides insights of decapod evolution.</title>
        <authorList>
            <person name="Jeong J.-H."/>
            <person name="Song I."/>
            <person name="Kim S."/>
            <person name="Choi T."/>
            <person name="Kim D."/>
            <person name="Ryu S."/>
            <person name="Kim W."/>
        </authorList>
    </citation>
    <scope>NUCLEOTIDE SEQUENCE [LARGE SCALE GENOMIC DNA]</scope>
    <source>
        <tissue evidence="1">Muscle</tissue>
    </source>
</reference>
<evidence type="ECO:0000313" key="1">
    <source>
        <dbReference type="EMBL" id="MPC08697.1"/>
    </source>
</evidence>
<proteinExistence type="predicted"/>
<dbReference type="EMBL" id="VSRR010000041">
    <property type="protein sequence ID" value="MPC08697.1"/>
    <property type="molecule type" value="Genomic_DNA"/>
</dbReference>
<dbReference type="Proteomes" id="UP000324222">
    <property type="component" value="Unassembled WGS sequence"/>
</dbReference>
<evidence type="ECO:0000313" key="2">
    <source>
        <dbReference type="Proteomes" id="UP000324222"/>
    </source>
</evidence>
<gene>
    <name evidence="1" type="ORF">E2C01_001291</name>
</gene>
<protein>
    <submittedName>
        <fullName evidence="1">Uncharacterized protein</fullName>
    </submittedName>
</protein>
<name>A0A5B7CGT0_PORTR</name>
<keyword evidence="2" id="KW-1185">Reference proteome</keyword>
<organism evidence="1 2">
    <name type="scientific">Portunus trituberculatus</name>
    <name type="common">Swimming crab</name>
    <name type="synonym">Neptunus trituberculatus</name>
    <dbReference type="NCBI Taxonomy" id="210409"/>
    <lineage>
        <taxon>Eukaryota</taxon>
        <taxon>Metazoa</taxon>
        <taxon>Ecdysozoa</taxon>
        <taxon>Arthropoda</taxon>
        <taxon>Crustacea</taxon>
        <taxon>Multicrustacea</taxon>
        <taxon>Malacostraca</taxon>
        <taxon>Eumalacostraca</taxon>
        <taxon>Eucarida</taxon>
        <taxon>Decapoda</taxon>
        <taxon>Pleocyemata</taxon>
        <taxon>Brachyura</taxon>
        <taxon>Eubrachyura</taxon>
        <taxon>Portunoidea</taxon>
        <taxon>Portunidae</taxon>
        <taxon>Portuninae</taxon>
        <taxon>Portunus</taxon>
    </lineage>
</organism>
<sequence>MRIINSCKVCINIIYTSLVLPI</sequence>
<accession>A0A5B7CGT0</accession>